<sequence length="448" mass="47508">MTQVAPPRPTPGGPREPGSRARRVSTSRPVRRTRGTRVAGRRKRPQPGKVVFKVIISSLLGLGLLTGVGVVALYNNLNGNIQHEEVDAQLKNRPDKEAVAGPQEPLNVLVMGSDTRSGEGNGIDGEAGGGLSDTTILFHLSADRTFAYGISIPRDSAVIRPTCYDHDGKEIAGSGGYVKWNEAYASGGPACTIQQFEQLSRVRIDNYVVVDFNQFKDMVNALDGVEVCIPEDIDDPNHDVHLEAGTREIKGKEALTYVRARYRIGDGTDPNRTRRQQAFIGSMINKALTAGMLARPDRLIRFMNAATSSLQTDFDGIAEMADIALTAKGIGADNIKFVTTPWVYSDKVSAGIEWTPEVDKLWRLVRKDKPLTSEFLKDALSAGDKPDGTPSAGGSGSASDKASDKASDSASGSASGGATGGATDTATDDTTNGSDGLSDEGRAAAGLC</sequence>
<gene>
    <name evidence="5" type="ORF">CFH99_04195</name>
</gene>
<evidence type="ECO:0000259" key="4">
    <source>
        <dbReference type="Pfam" id="PF03816"/>
    </source>
</evidence>
<keyword evidence="3" id="KW-0472">Membrane</keyword>
<dbReference type="Gene3D" id="3.40.630.190">
    <property type="entry name" value="LCP protein"/>
    <property type="match status" value="1"/>
</dbReference>
<feature type="region of interest" description="Disordered" evidence="2">
    <location>
        <begin position="379"/>
        <end position="448"/>
    </location>
</feature>
<evidence type="ECO:0000313" key="5">
    <source>
        <dbReference type="EMBL" id="QSR24817.1"/>
    </source>
</evidence>
<feature type="transmembrane region" description="Helical" evidence="3">
    <location>
        <begin position="50"/>
        <end position="74"/>
    </location>
</feature>
<dbReference type="EMBL" id="CP022295">
    <property type="protein sequence ID" value="QSR24817.1"/>
    <property type="molecule type" value="Genomic_DNA"/>
</dbReference>
<organism evidence="5 6">
    <name type="scientific">Nocardioides aromaticivorans</name>
    <dbReference type="NCBI Taxonomy" id="200618"/>
    <lineage>
        <taxon>Bacteria</taxon>
        <taxon>Bacillati</taxon>
        <taxon>Actinomycetota</taxon>
        <taxon>Actinomycetes</taxon>
        <taxon>Propionibacteriales</taxon>
        <taxon>Nocardioidaceae</taxon>
        <taxon>Nocardioides</taxon>
    </lineage>
</organism>
<dbReference type="Proteomes" id="UP000662818">
    <property type="component" value="Chromosome"/>
</dbReference>
<evidence type="ECO:0000256" key="1">
    <source>
        <dbReference type="ARBA" id="ARBA00006068"/>
    </source>
</evidence>
<reference evidence="5 6" key="1">
    <citation type="submission" date="2017-06" db="EMBL/GenBank/DDBJ databases">
        <title>Complete Genome Sequence of the Soil Carbazole-Degrading Bacterium Nocardioides aromaticivorans IC177.</title>
        <authorList>
            <person name="Vejarano F."/>
            <person name="Suzuki-Minakuchi C."/>
            <person name="Ohtsubo Y."/>
            <person name="Tsuda M."/>
            <person name="Okada K."/>
            <person name="Nojiri H."/>
        </authorList>
    </citation>
    <scope>NUCLEOTIDE SEQUENCE [LARGE SCALE GENOMIC DNA]</scope>
    <source>
        <strain evidence="5 6">IC177</strain>
    </source>
</reference>
<evidence type="ECO:0000256" key="3">
    <source>
        <dbReference type="SAM" id="Phobius"/>
    </source>
</evidence>
<evidence type="ECO:0000313" key="6">
    <source>
        <dbReference type="Proteomes" id="UP000662818"/>
    </source>
</evidence>
<accession>A0ABX7PGB8</accession>
<feature type="region of interest" description="Disordered" evidence="2">
    <location>
        <begin position="1"/>
        <end position="44"/>
    </location>
</feature>
<evidence type="ECO:0000256" key="2">
    <source>
        <dbReference type="SAM" id="MobiDB-lite"/>
    </source>
</evidence>
<dbReference type="InterPro" id="IPR004474">
    <property type="entry name" value="LytR_CpsA_psr"/>
</dbReference>
<keyword evidence="3" id="KW-0812">Transmembrane</keyword>
<feature type="compositionally biased region" description="Pro residues" evidence="2">
    <location>
        <begin position="1"/>
        <end position="14"/>
    </location>
</feature>
<dbReference type="InterPro" id="IPR050922">
    <property type="entry name" value="LytR/CpsA/Psr_CW_biosynth"/>
</dbReference>
<comment type="similarity">
    <text evidence="1">Belongs to the LytR/CpsA/Psr (LCP) family.</text>
</comment>
<dbReference type="NCBIfam" id="TIGR00350">
    <property type="entry name" value="lytR_cpsA_psr"/>
    <property type="match status" value="1"/>
</dbReference>
<feature type="compositionally biased region" description="Low complexity" evidence="2">
    <location>
        <begin position="421"/>
        <end position="436"/>
    </location>
</feature>
<feature type="domain" description="Cell envelope-related transcriptional attenuator" evidence="4">
    <location>
        <begin position="132"/>
        <end position="287"/>
    </location>
</feature>
<proteinExistence type="inferred from homology"/>
<protein>
    <submittedName>
        <fullName evidence="5">Transcriptional regulator</fullName>
    </submittedName>
</protein>
<dbReference type="Pfam" id="PF03816">
    <property type="entry name" value="LytR_cpsA_psr"/>
    <property type="match status" value="1"/>
</dbReference>
<name>A0ABX7PGB8_9ACTN</name>
<dbReference type="PANTHER" id="PTHR33392:SF6">
    <property type="entry name" value="POLYISOPRENYL-TEICHOIC ACID--PEPTIDOGLYCAN TEICHOIC ACID TRANSFERASE TAGU"/>
    <property type="match status" value="1"/>
</dbReference>
<dbReference type="PANTHER" id="PTHR33392">
    <property type="entry name" value="POLYISOPRENYL-TEICHOIC ACID--PEPTIDOGLYCAN TEICHOIC ACID TRANSFERASE TAGU"/>
    <property type="match status" value="1"/>
</dbReference>
<feature type="compositionally biased region" description="Basic residues" evidence="2">
    <location>
        <begin position="20"/>
        <end position="44"/>
    </location>
</feature>
<keyword evidence="6" id="KW-1185">Reference proteome</keyword>
<keyword evidence="3" id="KW-1133">Transmembrane helix</keyword>